<name>A0ABU9BLU1_9BURK</name>
<evidence type="ECO:0000313" key="3">
    <source>
        <dbReference type="Proteomes" id="UP001371218"/>
    </source>
</evidence>
<feature type="compositionally biased region" description="Low complexity" evidence="1">
    <location>
        <begin position="40"/>
        <end position="54"/>
    </location>
</feature>
<gene>
    <name evidence="2" type="ORF">AACH06_02100</name>
</gene>
<evidence type="ECO:0000256" key="1">
    <source>
        <dbReference type="SAM" id="MobiDB-lite"/>
    </source>
</evidence>
<keyword evidence="3" id="KW-1185">Reference proteome</keyword>
<dbReference type="EMBL" id="JBBUTG010000001">
    <property type="protein sequence ID" value="MEK8029600.1"/>
    <property type="molecule type" value="Genomic_DNA"/>
</dbReference>
<accession>A0ABU9BLU1</accession>
<evidence type="ECO:0000313" key="2">
    <source>
        <dbReference type="EMBL" id="MEK8029600.1"/>
    </source>
</evidence>
<reference evidence="2 3" key="1">
    <citation type="submission" date="2024-04" db="EMBL/GenBank/DDBJ databases">
        <title>Novel species of the genus Ideonella isolated from streams.</title>
        <authorList>
            <person name="Lu H."/>
        </authorList>
    </citation>
    <scope>NUCLEOTIDE SEQUENCE [LARGE SCALE GENOMIC DNA]</scope>
    <source>
        <strain evidence="2 3">DXS29W</strain>
    </source>
</reference>
<proteinExistence type="predicted"/>
<feature type="compositionally biased region" description="Basic and acidic residues" evidence="1">
    <location>
        <begin position="22"/>
        <end position="34"/>
    </location>
</feature>
<sequence>MPTPNYAYEKRQRELAKKRKKEEKAARKAHGGRDDEPEAGAEPPEGQPGPADAPTSEPPAAG</sequence>
<dbReference type="RefSeq" id="WP_341423938.1">
    <property type="nucleotide sequence ID" value="NZ_JBBUTG010000001.1"/>
</dbReference>
<feature type="region of interest" description="Disordered" evidence="1">
    <location>
        <begin position="1"/>
        <end position="62"/>
    </location>
</feature>
<comment type="caution">
    <text evidence="2">The sequence shown here is derived from an EMBL/GenBank/DDBJ whole genome shotgun (WGS) entry which is preliminary data.</text>
</comment>
<protein>
    <submittedName>
        <fullName evidence="2">Uncharacterized protein</fullName>
    </submittedName>
</protein>
<organism evidence="2 3">
    <name type="scientific">Ideonella lacteola</name>
    <dbReference type="NCBI Taxonomy" id="2984193"/>
    <lineage>
        <taxon>Bacteria</taxon>
        <taxon>Pseudomonadati</taxon>
        <taxon>Pseudomonadota</taxon>
        <taxon>Betaproteobacteria</taxon>
        <taxon>Burkholderiales</taxon>
        <taxon>Sphaerotilaceae</taxon>
        <taxon>Ideonella</taxon>
    </lineage>
</organism>
<dbReference type="Proteomes" id="UP001371218">
    <property type="component" value="Unassembled WGS sequence"/>
</dbReference>